<feature type="region of interest" description="Disordered" evidence="1">
    <location>
        <begin position="29"/>
        <end position="62"/>
    </location>
</feature>
<gene>
    <name evidence="2" type="ORF">HaLaN_21022</name>
</gene>
<accession>A0A699ZL70</accession>
<evidence type="ECO:0000313" key="3">
    <source>
        <dbReference type="Proteomes" id="UP000485058"/>
    </source>
</evidence>
<feature type="non-terminal residue" evidence="2">
    <location>
        <position position="95"/>
    </location>
</feature>
<protein>
    <submittedName>
        <fullName evidence="2">Uncharacterized protein</fullName>
    </submittedName>
</protein>
<proteinExistence type="predicted"/>
<evidence type="ECO:0000313" key="2">
    <source>
        <dbReference type="EMBL" id="GFH23413.1"/>
    </source>
</evidence>
<feature type="non-terminal residue" evidence="2">
    <location>
        <position position="1"/>
    </location>
</feature>
<dbReference type="EMBL" id="BLLF01002266">
    <property type="protein sequence ID" value="GFH23413.1"/>
    <property type="molecule type" value="Genomic_DNA"/>
</dbReference>
<comment type="caution">
    <text evidence="2">The sequence shown here is derived from an EMBL/GenBank/DDBJ whole genome shotgun (WGS) entry which is preliminary data.</text>
</comment>
<organism evidence="2 3">
    <name type="scientific">Haematococcus lacustris</name>
    <name type="common">Green alga</name>
    <name type="synonym">Haematococcus pluvialis</name>
    <dbReference type="NCBI Taxonomy" id="44745"/>
    <lineage>
        <taxon>Eukaryota</taxon>
        <taxon>Viridiplantae</taxon>
        <taxon>Chlorophyta</taxon>
        <taxon>core chlorophytes</taxon>
        <taxon>Chlorophyceae</taxon>
        <taxon>CS clade</taxon>
        <taxon>Chlamydomonadales</taxon>
        <taxon>Haematococcaceae</taxon>
        <taxon>Haematococcus</taxon>
    </lineage>
</organism>
<dbReference type="AlphaFoldDB" id="A0A699ZL70"/>
<feature type="compositionally biased region" description="Polar residues" evidence="1">
    <location>
        <begin position="36"/>
        <end position="53"/>
    </location>
</feature>
<dbReference type="Proteomes" id="UP000485058">
    <property type="component" value="Unassembled WGS sequence"/>
</dbReference>
<sequence>MSHGRVGCINCGKHRLYIAEVKLHSMGARHPKQLARSGSTVQDSADSVQQEASSKAHKAQPPGALAVGLSARLLRLVSTLDALPSLVTLCTVEGQ</sequence>
<keyword evidence="3" id="KW-1185">Reference proteome</keyword>
<evidence type="ECO:0000256" key="1">
    <source>
        <dbReference type="SAM" id="MobiDB-lite"/>
    </source>
</evidence>
<name>A0A699ZL70_HAELA</name>
<reference evidence="2 3" key="1">
    <citation type="submission" date="2020-02" db="EMBL/GenBank/DDBJ databases">
        <title>Draft genome sequence of Haematococcus lacustris strain NIES-144.</title>
        <authorList>
            <person name="Morimoto D."/>
            <person name="Nakagawa S."/>
            <person name="Yoshida T."/>
            <person name="Sawayama S."/>
        </authorList>
    </citation>
    <scope>NUCLEOTIDE SEQUENCE [LARGE SCALE GENOMIC DNA]</scope>
    <source>
        <strain evidence="2 3">NIES-144</strain>
    </source>
</reference>